<evidence type="ECO:0000313" key="4">
    <source>
        <dbReference type="EMBL" id="NCU50842.1"/>
    </source>
</evidence>
<dbReference type="Pfam" id="PF03445">
    <property type="entry name" value="DUF294"/>
    <property type="match status" value="1"/>
</dbReference>
<name>A0A966HL82_9PROT</name>
<dbReference type="CDD" id="cd05401">
    <property type="entry name" value="NT_GlnE_GlnD_like"/>
    <property type="match status" value="1"/>
</dbReference>
<sequence length="437" mass="50253">MSADYLYVDVNSSIEEVIKDLQRQKKSTVLIKKDNKLAGIITEQDIVRKVTFALEPSKKVSEIMTSPVIFVYEDDLLFHAVGKMRKNNLRHLPVINMNSQVVGVIHAHKALAAELGAVTQEIDKMTFDEYDERGLIQIKKQQVHLAERLLNEKISSNDISYLLSFLNNVIYRRSIRIAERKINAKNIIKQIPNYSVLVMGSGGRMESFLHPDQDNGIIYETSKTEDPKKVDLYFEELAKEFTKSLDTAGIPFCKGDLMASNSMWRKSLPEWKEQVQSWITNFNEQNLIYIDMLYDFRSVYGKPELAEDLRNFIFDKLVNNKILKFLFKNEESRRAGLTFFGGFKLEKNDKENKGLLNLKGAGTLPLIESVRIYSIKNRINKNTTAARIEELNKIGVFDNDEADFFQSAHQFLTYVLLKDQVTSAKEGKPIKNFIDPK</sequence>
<feature type="non-terminal residue" evidence="4">
    <location>
        <position position="437"/>
    </location>
</feature>
<evidence type="ECO:0000256" key="1">
    <source>
        <dbReference type="ARBA" id="ARBA00023122"/>
    </source>
</evidence>
<evidence type="ECO:0000259" key="3">
    <source>
        <dbReference type="PROSITE" id="PS51371"/>
    </source>
</evidence>
<dbReference type="AlphaFoldDB" id="A0A966HL82"/>
<dbReference type="InterPro" id="IPR046342">
    <property type="entry name" value="CBS_dom_sf"/>
</dbReference>
<dbReference type="GO" id="GO:0008773">
    <property type="term" value="F:[protein-PII] uridylyltransferase activity"/>
    <property type="evidence" value="ECO:0007669"/>
    <property type="project" value="InterPro"/>
</dbReference>
<comment type="caution">
    <text evidence="4">The sequence shown here is derived from an EMBL/GenBank/DDBJ whole genome shotgun (WGS) entry which is preliminary data.</text>
</comment>
<dbReference type="PANTHER" id="PTHR43080">
    <property type="entry name" value="CBS DOMAIN-CONTAINING PROTEIN CBSX3, MITOCHONDRIAL"/>
    <property type="match status" value="1"/>
</dbReference>
<protein>
    <submittedName>
        <fullName evidence="4">CBS domain-containing protein</fullName>
    </submittedName>
</protein>
<reference evidence="4" key="1">
    <citation type="submission" date="2018-10" db="EMBL/GenBank/DDBJ databases">
        <title>Iterative Subtractive Binning of Freshwater Chronoseries Metagenomes Recovers Nearly Complete Genomes from over Four Hundred Novel Species.</title>
        <authorList>
            <person name="Rodriguez-R L.M."/>
            <person name="Tsementzi D."/>
            <person name="Luo C."/>
            <person name="Konstantinidis K.T."/>
        </authorList>
    </citation>
    <scope>NUCLEOTIDE SEQUENCE</scope>
    <source>
        <strain evidence="4">WB8_1A_003</strain>
    </source>
</reference>
<dbReference type="SMART" id="SM00116">
    <property type="entry name" value="CBS"/>
    <property type="match status" value="2"/>
</dbReference>
<evidence type="ECO:0000256" key="2">
    <source>
        <dbReference type="PROSITE-ProRule" id="PRU00703"/>
    </source>
</evidence>
<dbReference type="Pfam" id="PF10335">
    <property type="entry name" value="DUF294_C"/>
    <property type="match status" value="1"/>
</dbReference>
<dbReference type="PANTHER" id="PTHR43080:SF2">
    <property type="entry name" value="CBS DOMAIN-CONTAINING PROTEIN"/>
    <property type="match status" value="1"/>
</dbReference>
<proteinExistence type="predicted"/>
<dbReference type="InterPro" id="IPR005105">
    <property type="entry name" value="GlnD_Uridyltrans_N"/>
</dbReference>
<organism evidence="4 5">
    <name type="scientific">Candidatus Fonsibacter lacus</name>
    <dbReference type="NCBI Taxonomy" id="2576439"/>
    <lineage>
        <taxon>Bacteria</taxon>
        <taxon>Pseudomonadati</taxon>
        <taxon>Pseudomonadota</taxon>
        <taxon>Alphaproteobacteria</taxon>
        <taxon>Candidatus Pelagibacterales</taxon>
        <taxon>Candidatus Pelagibacterales incertae sedis</taxon>
        <taxon>Candidatus Fonsibacter</taxon>
    </lineage>
</organism>
<dbReference type="PROSITE" id="PS51371">
    <property type="entry name" value="CBS"/>
    <property type="match status" value="2"/>
</dbReference>
<dbReference type="SUPFAM" id="SSF54631">
    <property type="entry name" value="CBS-domain pair"/>
    <property type="match status" value="1"/>
</dbReference>
<dbReference type="EMBL" id="RGMI01000192">
    <property type="protein sequence ID" value="NCU50842.1"/>
    <property type="molecule type" value="Genomic_DNA"/>
</dbReference>
<accession>A0A966HL82</accession>
<keyword evidence="1 2" id="KW-0129">CBS domain</keyword>
<feature type="domain" description="CBS" evidence="3">
    <location>
        <begin position="1"/>
        <end position="57"/>
    </location>
</feature>
<dbReference type="InterPro" id="IPR000644">
    <property type="entry name" value="CBS_dom"/>
</dbReference>
<dbReference type="Proteomes" id="UP000699985">
    <property type="component" value="Unassembled WGS sequence"/>
</dbReference>
<dbReference type="InterPro" id="IPR018821">
    <property type="entry name" value="DUF294_put_nucleoTrafse_sb-bd"/>
</dbReference>
<dbReference type="InterPro" id="IPR051257">
    <property type="entry name" value="Diverse_CBS-Domain"/>
</dbReference>
<evidence type="ECO:0000313" key="5">
    <source>
        <dbReference type="Proteomes" id="UP000699985"/>
    </source>
</evidence>
<gene>
    <name evidence="4" type="ORF">EBX29_03635</name>
</gene>
<dbReference type="Gene3D" id="3.10.580.10">
    <property type="entry name" value="CBS-domain"/>
    <property type="match status" value="1"/>
</dbReference>
<feature type="domain" description="CBS" evidence="3">
    <location>
        <begin position="64"/>
        <end position="124"/>
    </location>
</feature>
<dbReference type="Pfam" id="PF00571">
    <property type="entry name" value="CBS"/>
    <property type="match status" value="2"/>
</dbReference>